<name>A0ACB8ZIH1_ARCLA</name>
<evidence type="ECO:0000313" key="1">
    <source>
        <dbReference type="EMBL" id="KAI3697347.1"/>
    </source>
</evidence>
<sequence>MQGDVVKISSSSGSNPPSRTLINRAFMVARRISRQSQYSKVANVSNVFSLFLSYVFLRKVLCGFSVLTCLQLVF</sequence>
<accession>A0ACB8ZIH1</accession>
<gene>
    <name evidence="1" type="ORF">L6452_30306</name>
</gene>
<reference evidence="2" key="1">
    <citation type="journal article" date="2022" name="Mol. Ecol. Resour.">
        <title>The genomes of chicory, endive, great burdock and yacon provide insights into Asteraceae palaeo-polyploidization history and plant inulin production.</title>
        <authorList>
            <person name="Fan W."/>
            <person name="Wang S."/>
            <person name="Wang H."/>
            <person name="Wang A."/>
            <person name="Jiang F."/>
            <person name="Liu H."/>
            <person name="Zhao H."/>
            <person name="Xu D."/>
            <person name="Zhang Y."/>
        </authorList>
    </citation>
    <scope>NUCLEOTIDE SEQUENCE [LARGE SCALE GENOMIC DNA]</scope>
    <source>
        <strain evidence="2">cv. Niubang</strain>
    </source>
</reference>
<comment type="caution">
    <text evidence="1">The sequence shown here is derived from an EMBL/GenBank/DDBJ whole genome shotgun (WGS) entry which is preliminary data.</text>
</comment>
<organism evidence="1 2">
    <name type="scientific">Arctium lappa</name>
    <name type="common">Greater burdock</name>
    <name type="synonym">Lappa major</name>
    <dbReference type="NCBI Taxonomy" id="4217"/>
    <lineage>
        <taxon>Eukaryota</taxon>
        <taxon>Viridiplantae</taxon>
        <taxon>Streptophyta</taxon>
        <taxon>Embryophyta</taxon>
        <taxon>Tracheophyta</taxon>
        <taxon>Spermatophyta</taxon>
        <taxon>Magnoliopsida</taxon>
        <taxon>eudicotyledons</taxon>
        <taxon>Gunneridae</taxon>
        <taxon>Pentapetalae</taxon>
        <taxon>asterids</taxon>
        <taxon>campanulids</taxon>
        <taxon>Asterales</taxon>
        <taxon>Asteraceae</taxon>
        <taxon>Carduoideae</taxon>
        <taxon>Cardueae</taxon>
        <taxon>Arctiinae</taxon>
        <taxon>Arctium</taxon>
    </lineage>
</organism>
<keyword evidence="2" id="KW-1185">Reference proteome</keyword>
<evidence type="ECO:0000313" key="2">
    <source>
        <dbReference type="Proteomes" id="UP001055879"/>
    </source>
</evidence>
<dbReference type="Proteomes" id="UP001055879">
    <property type="component" value="Linkage Group LG10"/>
</dbReference>
<dbReference type="EMBL" id="CM042056">
    <property type="protein sequence ID" value="KAI3697347.1"/>
    <property type="molecule type" value="Genomic_DNA"/>
</dbReference>
<protein>
    <submittedName>
        <fullName evidence="1">Uncharacterized protein</fullName>
    </submittedName>
</protein>
<proteinExistence type="predicted"/>
<reference evidence="1 2" key="2">
    <citation type="journal article" date="2022" name="Mol. Ecol. Resour.">
        <title>The genomes of chicory, endive, great burdock and yacon provide insights into Asteraceae paleo-polyploidization history and plant inulin production.</title>
        <authorList>
            <person name="Fan W."/>
            <person name="Wang S."/>
            <person name="Wang H."/>
            <person name="Wang A."/>
            <person name="Jiang F."/>
            <person name="Liu H."/>
            <person name="Zhao H."/>
            <person name="Xu D."/>
            <person name="Zhang Y."/>
        </authorList>
    </citation>
    <scope>NUCLEOTIDE SEQUENCE [LARGE SCALE GENOMIC DNA]</scope>
    <source>
        <strain evidence="2">cv. Niubang</strain>
    </source>
</reference>